<sequence length="67" mass="7951">MYFSYGENMTRLQEYSKYHNDINLHIKTQGYSDGERLDIDLETHNKIINIQCKIHNNKATITNVFNT</sequence>
<evidence type="ECO:0000313" key="1">
    <source>
        <dbReference type="EMBL" id="MWV69262.1"/>
    </source>
</evidence>
<evidence type="ECO:0000313" key="2">
    <source>
        <dbReference type="EMBL" id="TLD93336.1"/>
    </source>
</evidence>
<dbReference type="EMBL" id="JRMP02000014">
    <property type="protein sequence ID" value="TLD93336.1"/>
    <property type="molecule type" value="Genomic_DNA"/>
</dbReference>
<comment type="caution">
    <text evidence="2">The sequence shown here is derived from an EMBL/GenBank/DDBJ whole genome shotgun (WGS) entry which is preliminary data.</text>
</comment>
<keyword evidence="3" id="KW-1185">Reference proteome</keyword>
<dbReference type="Proteomes" id="UP000029714">
    <property type="component" value="Unassembled WGS sequence"/>
</dbReference>
<accession>A0A347VSP5</accession>
<dbReference type="EMBL" id="QBIU01000001">
    <property type="protein sequence ID" value="MWV69262.1"/>
    <property type="molecule type" value="Genomic_DNA"/>
</dbReference>
<gene>
    <name evidence="1" type="ORF">DCO61_04355</name>
    <name evidence="2" type="ORF">LS64_008875</name>
</gene>
<proteinExistence type="predicted"/>
<reference evidence="2" key="3">
    <citation type="submission" date="2018-04" db="EMBL/GenBank/DDBJ databases">
        <authorList>
            <person name="Sheh A."/>
            <person name="Shen Z."/>
            <person name="Mannion A.J."/>
            <person name="Fox J.G."/>
        </authorList>
    </citation>
    <scope>NUCLEOTIDE SEQUENCE</scope>
    <source>
        <strain evidence="2">MIT 97-6194</strain>
    </source>
</reference>
<name>A0A347VSP5_9HELI</name>
<evidence type="ECO:0000313" key="3">
    <source>
        <dbReference type="Proteomes" id="UP000029714"/>
    </source>
</evidence>
<dbReference type="OrthoDB" id="5326176at2"/>
<dbReference type="AlphaFoldDB" id="A0A347VSP5"/>
<evidence type="ECO:0000313" key="4">
    <source>
        <dbReference type="Proteomes" id="UP000477070"/>
    </source>
</evidence>
<organism evidence="2 3">
    <name type="scientific">Helicobacter saguini</name>
    <dbReference type="NCBI Taxonomy" id="1548018"/>
    <lineage>
        <taxon>Bacteria</taxon>
        <taxon>Pseudomonadati</taxon>
        <taxon>Campylobacterota</taxon>
        <taxon>Epsilonproteobacteria</taxon>
        <taxon>Campylobacterales</taxon>
        <taxon>Helicobacteraceae</taxon>
        <taxon>Helicobacter</taxon>
    </lineage>
</organism>
<dbReference type="Proteomes" id="UP000477070">
    <property type="component" value="Unassembled WGS sequence"/>
</dbReference>
<reference evidence="2 3" key="2">
    <citation type="journal article" date="2016" name="Infect. Immun.">
        <title>Helicobacter saguini, a Novel Helicobacter Isolated from Cotton-Top Tamarins with Ulcerative Colitis, Has Proinflammatory Properties and Induces Typhlocolitis and Dysplasia in Gnotobiotic IL-10-/- Mice.</title>
        <authorList>
            <person name="Shen Z."/>
            <person name="Mannion A."/>
            <person name="Whary M.T."/>
            <person name="Muthupalani S."/>
            <person name="Sheh A."/>
            <person name="Feng Y."/>
            <person name="Gong G."/>
            <person name="Vandamme P."/>
            <person name="Holcombe H.R."/>
            <person name="Paster B.J."/>
            <person name="Fox J.G."/>
        </authorList>
    </citation>
    <scope>NUCLEOTIDE SEQUENCE [LARGE SCALE GENOMIC DNA]</scope>
    <source>
        <strain evidence="2 3">MIT 97-6194</strain>
    </source>
</reference>
<reference evidence="1 4" key="4">
    <citation type="submission" date="2019-12" db="EMBL/GenBank/DDBJ databases">
        <title>Multi-Generational Helicobacter saguini Isolates.</title>
        <authorList>
            <person name="Mannion A."/>
            <person name="Shen Z."/>
            <person name="Fox J.G."/>
        </authorList>
    </citation>
    <scope>NUCLEOTIDE SEQUENCE [LARGE SCALE GENOMIC DNA]</scope>
    <source>
        <strain evidence="1">16-048</strain>
        <strain evidence="4">16-048 (F4)</strain>
    </source>
</reference>
<protein>
    <submittedName>
        <fullName evidence="2">Uncharacterized protein</fullName>
    </submittedName>
</protein>
<reference evidence="2 3" key="1">
    <citation type="journal article" date="2014" name="Genome Announc.">
        <title>Draft genome sequences of eight enterohepatic helicobacter species isolated from both laboratory and wild rodents.</title>
        <authorList>
            <person name="Sheh A."/>
            <person name="Shen Z."/>
            <person name="Fox J.G."/>
        </authorList>
    </citation>
    <scope>NUCLEOTIDE SEQUENCE [LARGE SCALE GENOMIC DNA]</scope>
    <source>
        <strain evidence="2 3">MIT 97-6194</strain>
    </source>
</reference>